<dbReference type="PROSITE" id="PS00028">
    <property type="entry name" value="ZINC_FINGER_C2H2_1"/>
    <property type="match status" value="7"/>
</dbReference>
<dbReference type="GO" id="GO:0000978">
    <property type="term" value="F:RNA polymerase II cis-regulatory region sequence-specific DNA binding"/>
    <property type="evidence" value="ECO:0007669"/>
    <property type="project" value="TreeGrafter"/>
</dbReference>
<feature type="domain" description="C2H2-type" evidence="7">
    <location>
        <begin position="331"/>
        <end position="361"/>
    </location>
</feature>
<keyword evidence="3 5" id="KW-0863">Zinc-finger</keyword>
<dbReference type="Proteomes" id="UP000728032">
    <property type="component" value="Unassembled WGS sequence"/>
</dbReference>
<dbReference type="Gene3D" id="3.30.160.60">
    <property type="entry name" value="Classic Zinc Finger"/>
    <property type="match status" value="7"/>
</dbReference>
<evidence type="ECO:0000256" key="2">
    <source>
        <dbReference type="ARBA" id="ARBA00022737"/>
    </source>
</evidence>
<dbReference type="SUPFAM" id="SSF57667">
    <property type="entry name" value="beta-beta-alpha zinc fingers"/>
    <property type="match status" value="4"/>
</dbReference>
<dbReference type="AlphaFoldDB" id="A0A7R9LM97"/>
<name>A0A7R9LM97_9ACAR</name>
<sequence length="455" mass="53060">MSSIKCLIISVKTLRPEVEDYWLEVSADVNTVSDLKSTVLDTNGFILSAEDIDLYLDGVVLRDETRVNSNVFTDRDSIEVKGKRGRQVVDTCTSMSVEKHYNSIYPDNNISESTHKHTTDEDIEATDVFVESHDSTTTSHTSQSSDEREYREPMASKTIYNLRSRRMNTKSTINYCETDGSSDDNHTDISDTETYDDWHSGPHKQTTNHDKRVSSNELNCIQKSDLISNEITDLLKKQFVCDYAKCGKSFTRYSHLCRHKHSVHFKEKPFVCNYKNCGKNFTRNELLVAHKKYTHLQIRPFVCGYNNCGKRFPKNIKLTYHRRTHTGEKPHVCDYKNCGQTFTSNHELNRHTKIKHLGLMRYYCTYQGCSKYFSAIPNLNRHKRAVHLREKPYVCNHPGCGKYFSREDNMFQHKRIIHMGMKRFICDYKGCRKKFMLNKSLVRHKRVEHLGENPI</sequence>
<evidence type="ECO:0000256" key="6">
    <source>
        <dbReference type="SAM" id="MobiDB-lite"/>
    </source>
</evidence>
<dbReference type="GO" id="GO:0008270">
    <property type="term" value="F:zinc ion binding"/>
    <property type="evidence" value="ECO:0007669"/>
    <property type="project" value="UniProtKB-KW"/>
</dbReference>
<dbReference type="FunFam" id="3.30.160.60:FF:000125">
    <property type="entry name" value="Putative zinc finger protein 143"/>
    <property type="match status" value="1"/>
</dbReference>
<feature type="domain" description="C2H2-type" evidence="7">
    <location>
        <begin position="424"/>
        <end position="454"/>
    </location>
</feature>
<feature type="region of interest" description="Disordered" evidence="6">
    <location>
        <begin position="175"/>
        <end position="213"/>
    </location>
</feature>
<organism evidence="8">
    <name type="scientific">Oppiella nova</name>
    <dbReference type="NCBI Taxonomy" id="334625"/>
    <lineage>
        <taxon>Eukaryota</taxon>
        <taxon>Metazoa</taxon>
        <taxon>Ecdysozoa</taxon>
        <taxon>Arthropoda</taxon>
        <taxon>Chelicerata</taxon>
        <taxon>Arachnida</taxon>
        <taxon>Acari</taxon>
        <taxon>Acariformes</taxon>
        <taxon>Sarcoptiformes</taxon>
        <taxon>Oribatida</taxon>
        <taxon>Brachypylina</taxon>
        <taxon>Oppioidea</taxon>
        <taxon>Oppiidae</taxon>
        <taxon>Oppiella</taxon>
    </lineage>
</organism>
<feature type="domain" description="C2H2-type" evidence="7">
    <location>
        <begin position="239"/>
        <end position="269"/>
    </location>
</feature>
<feature type="domain" description="C2H2-type" evidence="7">
    <location>
        <begin position="393"/>
        <end position="423"/>
    </location>
</feature>
<evidence type="ECO:0000259" key="7">
    <source>
        <dbReference type="PROSITE" id="PS50157"/>
    </source>
</evidence>
<dbReference type="EMBL" id="OC916391">
    <property type="protein sequence ID" value="CAD7644118.1"/>
    <property type="molecule type" value="Genomic_DNA"/>
</dbReference>
<feature type="domain" description="C2H2-type" evidence="7">
    <location>
        <begin position="270"/>
        <end position="300"/>
    </location>
</feature>
<dbReference type="GO" id="GO:0005634">
    <property type="term" value="C:nucleus"/>
    <property type="evidence" value="ECO:0007669"/>
    <property type="project" value="UniProtKB-ARBA"/>
</dbReference>
<gene>
    <name evidence="8" type="ORF">ONB1V03_LOCUS4495</name>
</gene>
<evidence type="ECO:0000313" key="8">
    <source>
        <dbReference type="EMBL" id="CAD7644118.1"/>
    </source>
</evidence>
<keyword evidence="1" id="KW-0479">Metal-binding</keyword>
<evidence type="ECO:0000256" key="5">
    <source>
        <dbReference type="PROSITE-ProRule" id="PRU00042"/>
    </source>
</evidence>
<reference evidence="8" key="1">
    <citation type="submission" date="2020-11" db="EMBL/GenBank/DDBJ databases">
        <authorList>
            <person name="Tran Van P."/>
        </authorList>
    </citation>
    <scope>NUCLEOTIDE SEQUENCE</scope>
</reference>
<dbReference type="GO" id="GO:0000981">
    <property type="term" value="F:DNA-binding transcription factor activity, RNA polymerase II-specific"/>
    <property type="evidence" value="ECO:0007669"/>
    <property type="project" value="TreeGrafter"/>
</dbReference>
<evidence type="ECO:0000256" key="3">
    <source>
        <dbReference type="ARBA" id="ARBA00022771"/>
    </source>
</evidence>
<dbReference type="PANTHER" id="PTHR19818:SF139">
    <property type="entry name" value="PAIR-RULE PROTEIN ODD-PAIRED"/>
    <property type="match status" value="1"/>
</dbReference>
<protein>
    <recommendedName>
        <fullName evidence="7">C2H2-type domain-containing protein</fullName>
    </recommendedName>
</protein>
<feature type="domain" description="C2H2-type" evidence="7">
    <location>
        <begin position="301"/>
        <end position="330"/>
    </location>
</feature>
<proteinExistence type="predicted"/>
<evidence type="ECO:0000313" key="9">
    <source>
        <dbReference type="Proteomes" id="UP000728032"/>
    </source>
</evidence>
<feature type="compositionally biased region" description="Low complexity" evidence="6">
    <location>
        <begin position="135"/>
        <end position="144"/>
    </location>
</feature>
<dbReference type="GO" id="GO:0045944">
    <property type="term" value="P:positive regulation of transcription by RNA polymerase II"/>
    <property type="evidence" value="ECO:0007669"/>
    <property type="project" value="UniProtKB-ARBA"/>
</dbReference>
<keyword evidence="4" id="KW-0862">Zinc</keyword>
<dbReference type="InterPro" id="IPR050329">
    <property type="entry name" value="GLI_C2H2-zinc-finger"/>
</dbReference>
<keyword evidence="2" id="KW-0677">Repeat</keyword>
<dbReference type="SMART" id="SM00355">
    <property type="entry name" value="ZnF_C2H2"/>
    <property type="match status" value="7"/>
</dbReference>
<feature type="region of interest" description="Disordered" evidence="6">
    <location>
        <begin position="130"/>
        <end position="153"/>
    </location>
</feature>
<dbReference type="EMBL" id="CAJPVJ010001566">
    <property type="protein sequence ID" value="CAG2164948.1"/>
    <property type="molecule type" value="Genomic_DNA"/>
</dbReference>
<dbReference type="Pfam" id="PF00096">
    <property type="entry name" value="zf-C2H2"/>
    <property type="match status" value="5"/>
</dbReference>
<evidence type="ECO:0000256" key="4">
    <source>
        <dbReference type="ARBA" id="ARBA00022833"/>
    </source>
</evidence>
<dbReference type="PANTHER" id="PTHR19818">
    <property type="entry name" value="ZINC FINGER PROTEIN ZIC AND GLI"/>
    <property type="match status" value="1"/>
</dbReference>
<dbReference type="InterPro" id="IPR036236">
    <property type="entry name" value="Znf_C2H2_sf"/>
</dbReference>
<dbReference type="OrthoDB" id="6145499at2759"/>
<dbReference type="PROSITE" id="PS50157">
    <property type="entry name" value="ZINC_FINGER_C2H2_2"/>
    <property type="match status" value="7"/>
</dbReference>
<keyword evidence="9" id="KW-1185">Reference proteome</keyword>
<accession>A0A7R9LM97</accession>
<dbReference type="InterPro" id="IPR013087">
    <property type="entry name" value="Znf_C2H2_type"/>
</dbReference>
<feature type="domain" description="C2H2-type" evidence="7">
    <location>
        <begin position="362"/>
        <end position="392"/>
    </location>
</feature>
<evidence type="ECO:0000256" key="1">
    <source>
        <dbReference type="ARBA" id="ARBA00022723"/>
    </source>
</evidence>